<evidence type="ECO:0000259" key="2">
    <source>
        <dbReference type="PROSITE" id="PS51212"/>
    </source>
</evidence>
<sequence length="233" mass="24811">MAVGAFAGPTRPFRFDRRANGTTLTTASGLPPKWEYKGCYSDSVQHRVLDEAFLASNTTMTGASCVQYCDGLGFSYAGTEFSRECWCGVGLKKASNSTPTDCNMPCAGNGSEACGDSNRLTVYANGFYPKTNPGVNNFVSIGCWVDDVQNRTLPYEVQVPGGCNNMSVNACTDVCNQFGFTLAGVEYGGECFCGKDLDYAGSVAGDPSDSGCDFLCKGAPYEFCGGPDRLNMY</sequence>
<evidence type="ECO:0000313" key="4">
    <source>
        <dbReference type="Proteomes" id="UP000799324"/>
    </source>
</evidence>
<evidence type="ECO:0000313" key="3">
    <source>
        <dbReference type="EMBL" id="KAF2655990.1"/>
    </source>
</evidence>
<evidence type="ECO:0000256" key="1">
    <source>
        <dbReference type="ARBA" id="ARBA00022737"/>
    </source>
</evidence>
<dbReference type="OrthoDB" id="2019572at2759"/>
<accession>A0A6A6T873</accession>
<name>A0A6A6T873_9PLEO</name>
<dbReference type="InterPro" id="IPR051589">
    <property type="entry name" value="Sialate-O-sulfotransferase"/>
</dbReference>
<dbReference type="PANTHER" id="PTHR45964">
    <property type="entry name" value="WSCD FAMILY MEMBER CG9164"/>
    <property type="match status" value="1"/>
</dbReference>
<organism evidence="3 4">
    <name type="scientific">Lophiostoma macrostomum CBS 122681</name>
    <dbReference type="NCBI Taxonomy" id="1314788"/>
    <lineage>
        <taxon>Eukaryota</taxon>
        <taxon>Fungi</taxon>
        <taxon>Dikarya</taxon>
        <taxon>Ascomycota</taxon>
        <taxon>Pezizomycotina</taxon>
        <taxon>Dothideomycetes</taxon>
        <taxon>Pleosporomycetidae</taxon>
        <taxon>Pleosporales</taxon>
        <taxon>Lophiostomataceae</taxon>
        <taxon>Lophiostoma</taxon>
    </lineage>
</organism>
<dbReference type="SMART" id="SM00321">
    <property type="entry name" value="WSC"/>
    <property type="match status" value="2"/>
</dbReference>
<dbReference type="Pfam" id="PF01822">
    <property type="entry name" value="WSC"/>
    <property type="match status" value="2"/>
</dbReference>
<feature type="domain" description="WSC" evidence="2">
    <location>
        <begin position="33"/>
        <end position="126"/>
    </location>
</feature>
<dbReference type="PROSITE" id="PS51212">
    <property type="entry name" value="WSC"/>
    <property type="match status" value="2"/>
</dbReference>
<feature type="domain" description="WSC" evidence="2">
    <location>
        <begin position="137"/>
        <end position="233"/>
    </location>
</feature>
<proteinExistence type="predicted"/>
<feature type="non-terminal residue" evidence="3">
    <location>
        <position position="233"/>
    </location>
</feature>
<dbReference type="EMBL" id="MU004342">
    <property type="protein sequence ID" value="KAF2655990.1"/>
    <property type="molecule type" value="Genomic_DNA"/>
</dbReference>
<gene>
    <name evidence="3" type="ORF">K491DRAFT_597943</name>
</gene>
<dbReference type="InterPro" id="IPR002889">
    <property type="entry name" value="WSC_carb-bd"/>
</dbReference>
<reference evidence="3" key="1">
    <citation type="journal article" date="2020" name="Stud. Mycol.">
        <title>101 Dothideomycetes genomes: a test case for predicting lifestyles and emergence of pathogens.</title>
        <authorList>
            <person name="Haridas S."/>
            <person name="Albert R."/>
            <person name="Binder M."/>
            <person name="Bloem J."/>
            <person name="Labutti K."/>
            <person name="Salamov A."/>
            <person name="Andreopoulos B."/>
            <person name="Baker S."/>
            <person name="Barry K."/>
            <person name="Bills G."/>
            <person name="Bluhm B."/>
            <person name="Cannon C."/>
            <person name="Castanera R."/>
            <person name="Culley D."/>
            <person name="Daum C."/>
            <person name="Ezra D."/>
            <person name="Gonzalez J."/>
            <person name="Henrissat B."/>
            <person name="Kuo A."/>
            <person name="Liang C."/>
            <person name="Lipzen A."/>
            <person name="Lutzoni F."/>
            <person name="Magnuson J."/>
            <person name="Mondo S."/>
            <person name="Nolan M."/>
            <person name="Ohm R."/>
            <person name="Pangilinan J."/>
            <person name="Park H.-J."/>
            <person name="Ramirez L."/>
            <person name="Alfaro M."/>
            <person name="Sun H."/>
            <person name="Tritt A."/>
            <person name="Yoshinaga Y."/>
            <person name="Zwiers L.-H."/>
            <person name="Turgeon B."/>
            <person name="Goodwin S."/>
            <person name="Spatafora J."/>
            <person name="Crous P."/>
            <person name="Grigoriev I."/>
        </authorList>
    </citation>
    <scope>NUCLEOTIDE SEQUENCE</scope>
    <source>
        <strain evidence="3">CBS 122681</strain>
    </source>
</reference>
<keyword evidence="1" id="KW-0677">Repeat</keyword>
<dbReference type="Proteomes" id="UP000799324">
    <property type="component" value="Unassembled WGS sequence"/>
</dbReference>
<keyword evidence="4" id="KW-1185">Reference proteome</keyword>
<dbReference type="PANTHER" id="PTHR45964:SF9">
    <property type="entry name" value="SULFOTRANSFERASE"/>
    <property type="match status" value="1"/>
</dbReference>
<dbReference type="AlphaFoldDB" id="A0A6A6T873"/>
<protein>
    <submittedName>
        <fullName evidence="3">WSC-domain-containing protein</fullName>
    </submittedName>
</protein>